<dbReference type="Proteomes" id="UP000677228">
    <property type="component" value="Unassembled WGS sequence"/>
</dbReference>
<feature type="region of interest" description="Disordered" evidence="1">
    <location>
        <begin position="43"/>
        <end position="66"/>
    </location>
</feature>
<reference evidence="3" key="1">
    <citation type="submission" date="2021-02" db="EMBL/GenBank/DDBJ databases">
        <authorList>
            <person name="Nowell W R."/>
        </authorList>
    </citation>
    <scope>NUCLEOTIDE SEQUENCE</scope>
</reference>
<feature type="compositionally biased region" description="Basic and acidic residues" evidence="1">
    <location>
        <begin position="138"/>
        <end position="152"/>
    </location>
</feature>
<dbReference type="Proteomes" id="UP000682733">
    <property type="component" value="Unassembled WGS sequence"/>
</dbReference>
<dbReference type="PANTHER" id="PTHR38789">
    <property type="entry name" value="REPRESSIBLE PROTEIN GRG1, PUTATIVE (AFU_ORTHOLOGUE AFUA_5G14210)-RELATED"/>
    <property type="match status" value="1"/>
</dbReference>
<dbReference type="InterPro" id="IPR020100">
    <property type="entry name" value="Glc-repressible_Grg1"/>
</dbReference>
<name>A0A8S2GQ78_9BILA</name>
<evidence type="ECO:0000313" key="4">
    <source>
        <dbReference type="Proteomes" id="UP000682733"/>
    </source>
</evidence>
<dbReference type="Pfam" id="PF11034">
    <property type="entry name" value="Grg1"/>
    <property type="match status" value="2"/>
</dbReference>
<gene>
    <name evidence="2" type="ORF">OVA965_LOCUS2395</name>
    <name evidence="3" type="ORF">TMI583_LOCUS2395</name>
</gene>
<evidence type="ECO:0000256" key="1">
    <source>
        <dbReference type="SAM" id="MobiDB-lite"/>
    </source>
</evidence>
<comment type="caution">
    <text evidence="3">The sequence shown here is derived from an EMBL/GenBank/DDBJ whole genome shotgun (WGS) entry which is preliminary data.</text>
</comment>
<sequence>MPRFDPIRFTQLVFEQDVKYWWAPESEKAKDAVNAVGDKAKEVASGVSHESNKAAAKDSDRSAGDRISHGVDAVKDKVNAHGVVDTVVEKAKDAYNYVAETVQGAVASFSGDANKETAKDSDKPMGERISAGASAVGDKVEQKTHEAKASYHKEDSLTSTNIEKLLRMLFAGATTQHVM</sequence>
<evidence type="ECO:0000313" key="3">
    <source>
        <dbReference type="EMBL" id="CAF3537510.1"/>
    </source>
</evidence>
<dbReference type="EMBL" id="CAJOBA010000503">
    <property type="protein sequence ID" value="CAF3537510.1"/>
    <property type="molecule type" value="Genomic_DNA"/>
</dbReference>
<dbReference type="PANTHER" id="PTHR38789:SF1">
    <property type="entry name" value="GLUCOSE-REPRESSIBLE GENE PROTEIN-RELATED"/>
    <property type="match status" value="1"/>
</dbReference>
<dbReference type="AlphaFoldDB" id="A0A8S2GQ78"/>
<feature type="region of interest" description="Disordered" evidence="1">
    <location>
        <begin position="132"/>
        <end position="152"/>
    </location>
</feature>
<accession>A0A8S2GQ78</accession>
<protein>
    <submittedName>
        <fullName evidence="3">Uncharacterized protein</fullName>
    </submittedName>
</protein>
<dbReference type="EMBL" id="CAJNOK010000503">
    <property type="protein sequence ID" value="CAF0758024.1"/>
    <property type="molecule type" value="Genomic_DNA"/>
</dbReference>
<proteinExistence type="predicted"/>
<feature type="compositionally biased region" description="Basic and acidic residues" evidence="1">
    <location>
        <begin position="50"/>
        <end position="66"/>
    </location>
</feature>
<organism evidence="3 4">
    <name type="scientific">Didymodactylos carnosus</name>
    <dbReference type="NCBI Taxonomy" id="1234261"/>
    <lineage>
        <taxon>Eukaryota</taxon>
        <taxon>Metazoa</taxon>
        <taxon>Spiralia</taxon>
        <taxon>Gnathifera</taxon>
        <taxon>Rotifera</taxon>
        <taxon>Eurotatoria</taxon>
        <taxon>Bdelloidea</taxon>
        <taxon>Philodinida</taxon>
        <taxon>Philodinidae</taxon>
        <taxon>Didymodactylos</taxon>
    </lineage>
</organism>
<evidence type="ECO:0000313" key="2">
    <source>
        <dbReference type="EMBL" id="CAF0758024.1"/>
    </source>
</evidence>